<accession>A0AAV9P868</accession>
<dbReference type="Proteomes" id="UP001337655">
    <property type="component" value="Unassembled WGS sequence"/>
</dbReference>
<dbReference type="Gene3D" id="1.10.510.10">
    <property type="entry name" value="Transferase(Phosphotransferase) domain 1"/>
    <property type="match status" value="1"/>
</dbReference>
<dbReference type="Pfam" id="PF00069">
    <property type="entry name" value="Pkinase"/>
    <property type="match status" value="1"/>
</dbReference>
<evidence type="ECO:0000259" key="7">
    <source>
        <dbReference type="PROSITE" id="PS50011"/>
    </source>
</evidence>
<evidence type="ECO:0000256" key="4">
    <source>
        <dbReference type="ARBA" id="ARBA00022777"/>
    </source>
</evidence>
<dbReference type="EMBL" id="JAVRRT010000011">
    <property type="protein sequence ID" value="KAK5167627.1"/>
    <property type="molecule type" value="Genomic_DNA"/>
</dbReference>
<dbReference type="PANTHER" id="PTHR43671">
    <property type="entry name" value="SERINE/THREONINE-PROTEIN KINASE NEK"/>
    <property type="match status" value="1"/>
</dbReference>
<evidence type="ECO:0000256" key="1">
    <source>
        <dbReference type="ARBA" id="ARBA00012513"/>
    </source>
</evidence>
<keyword evidence="2" id="KW-0808">Transferase</keyword>
<dbReference type="InterPro" id="IPR008271">
    <property type="entry name" value="Ser/Thr_kinase_AS"/>
</dbReference>
<evidence type="ECO:0000256" key="3">
    <source>
        <dbReference type="ARBA" id="ARBA00022741"/>
    </source>
</evidence>
<feature type="compositionally biased region" description="Basic and acidic residues" evidence="6">
    <location>
        <begin position="25"/>
        <end position="39"/>
    </location>
</feature>
<evidence type="ECO:0000256" key="2">
    <source>
        <dbReference type="ARBA" id="ARBA00022679"/>
    </source>
</evidence>
<sequence>MAPRRKRAQADSEEDVAKENSPQKQDGEKRASARREYDQDVINHRLRAPDVSGRWRPTPILGDRYAGSEAKGCVWLMLDDDDVIIKRVYRKDTFMSKKAWTHPTLWAGDVNDLDTREPNELATHSEVSGNEGIVELFVTMDQRLVNRLSRSYRVYTLYAPHESLGDVFRWYKEEPKIPEPFIWYVAENLAKAGEAMKGKEIVHRDIKPENIFLDNAVPYQFEKYPQPLLGDFGLAFFSSGLRRGKDFDMYRRAGTLGFKAPEQFDWSSDSMDEKTNVYAVGLVLWSLVTRSEPPQFQPDDAVKIDGIHPALELAEHDTGEASSDLVDLIEKCLQDLPDDRIDFNGMLEYIEQRMRLAGSDTIDRVSQMRENLVDDAVWTEEGIVVEVDKYELKTARWSDLEDQEAVDQDAEDQEVEGQEDGDQEDAQKGDAEKDSEDADAQLKTEEAEADEEEAKNGEDEKAEEPQV</sequence>
<organism evidence="8 9">
    <name type="scientific">Saxophila tyrrhenica</name>
    <dbReference type="NCBI Taxonomy" id="1690608"/>
    <lineage>
        <taxon>Eukaryota</taxon>
        <taxon>Fungi</taxon>
        <taxon>Dikarya</taxon>
        <taxon>Ascomycota</taxon>
        <taxon>Pezizomycotina</taxon>
        <taxon>Dothideomycetes</taxon>
        <taxon>Dothideomycetidae</taxon>
        <taxon>Mycosphaerellales</taxon>
        <taxon>Extremaceae</taxon>
        <taxon>Saxophila</taxon>
    </lineage>
</organism>
<keyword evidence="5" id="KW-0067">ATP-binding</keyword>
<evidence type="ECO:0000256" key="6">
    <source>
        <dbReference type="SAM" id="MobiDB-lite"/>
    </source>
</evidence>
<feature type="compositionally biased region" description="Acidic residues" evidence="6">
    <location>
        <begin position="401"/>
        <end position="424"/>
    </location>
</feature>
<feature type="region of interest" description="Disordered" evidence="6">
    <location>
        <begin position="1"/>
        <end position="39"/>
    </location>
</feature>
<dbReference type="GO" id="GO:0004674">
    <property type="term" value="F:protein serine/threonine kinase activity"/>
    <property type="evidence" value="ECO:0007669"/>
    <property type="project" value="UniProtKB-EC"/>
</dbReference>
<comment type="caution">
    <text evidence="8">The sequence shown here is derived from an EMBL/GenBank/DDBJ whole genome shotgun (WGS) entry which is preliminary data.</text>
</comment>
<dbReference type="EC" id="2.7.11.1" evidence="1"/>
<keyword evidence="4" id="KW-0418">Kinase</keyword>
<dbReference type="SMART" id="SM00220">
    <property type="entry name" value="S_TKc"/>
    <property type="match status" value="1"/>
</dbReference>
<evidence type="ECO:0000313" key="9">
    <source>
        <dbReference type="Proteomes" id="UP001337655"/>
    </source>
</evidence>
<evidence type="ECO:0000256" key="5">
    <source>
        <dbReference type="ARBA" id="ARBA00022840"/>
    </source>
</evidence>
<keyword evidence="3" id="KW-0547">Nucleotide-binding</keyword>
<dbReference type="InterPro" id="IPR050660">
    <property type="entry name" value="NEK_Ser/Thr_kinase"/>
</dbReference>
<dbReference type="InterPro" id="IPR000719">
    <property type="entry name" value="Prot_kinase_dom"/>
</dbReference>
<dbReference type="GeneID" id="89928662"/>
<dbReference type="PANTHER" id="PTHR43671:SF13">
    <property type="entry name" value="SERINE_THREONINE-PROTEIN KINASE NEK2"/>
    <property type="match status" value="1"/>
</dbReference>
<dbReference type="RefSeq" id="XP_064657333.1">
    <property type="nucleotide sequence ID" value="XM_064804563.1"/>
</dbReference>
<feature type="region of interest" description="Disordered" evidence="6">
    <location>
        <begin position="401"/>
        <end position="467"/>
    </location>
</feature>
<dbReference type="PROSITE" id="PS50011">
    <property type="entry name" value="PROTEIN_KINASE_DOM"/>
    <property type="match status" value="1"/>
</dbReference>
<gene>
    <name evidence="8" type="ORF">LTR77_007326</name>
</gene>
<protein>
    <recommendedName>
        <fullName evidence="1">non-specific serine/threonine protein kinase</fullName>
        <ecNumber evidence="1">2.7.11.1</ecNumber>
    </recommendedName>
</protein>
<dbReference type="InterPro" id="IPR011009">
    <property type="entry name" value="Kinase-like_dom_sf"/>
</dbReference>
<dbReference type="AlphaFoldDB" id="A0AAV9P868"/>
<evidence type="ECO:0000313" key="8">
    <source>
        <dbReference type="EMBL" id="KAK5167627.1"/>
    </source>
</evidence>
<dbReference type="PROSITE" id="PS00108">
    <property type="entry name" value="PROTEIN_KINASE_ST"/>
    <property type="match status" value="1"/>
</dbReference>
<feature type="domain" description="Protein kinase" evidence="7">
    <location>
        <begin position="60"/>
        <end position="354"/>
    </location>
</feature>
<proteinExistence type="predicted"/>
<dbReference type="SUPFAM" id="SSF56112">
    <property type="entry name" value="Protein kinase-like (PK-like)"/>
    <property type="match status" value="1"/>
</dbReference>
<reference evidence="8 9" key="1">
    <citation type="submission" date="2023-08" db="EMBL/GenBank/DDBJ databases">
        <title>Black Yeasts Isolated from many extreme environments.</title>
        <authorList>
            <person name="Coleine C."/>
            <person name="Stajich J.E."/>
            <person name="Selbmann L."/>
        </authorList>
    </citation>
    <scope>NUCLEOTIDE SEQUENCE [LARGE SCALE GENOMIC DNA]</scope>
    <source>
        <strain evidence="8 9">CCFEE 5935</strain>
    </source>
</reference>
<dbReference type="GO" id="GO:0005524">
    <property type="term" value="F:ATP binding"/>
    <property type="evidence" value="ECO:0007669"/>
    <property type="project" value="UniProtKB-KW"/>
</dbReference>
<keyword evidence="9" id="KW-1185">Reference proteome</keyword>
<name>A0AAV9P868_9PEZI</name>